<dbReference type="Proteomes" id="UP001597545">
    <property type="component" value="Unassembled WGS sequence"/>
</dbReference>
<evidence type="ECO:0000313" key="1">
    <source>
        <dbReference type="EMBL" id="MFD2547721.1"/>
    </source>
</evidence>
<dbReference type="EMBL" id="JBHULR010000003">
    <property type="protein sequence ID" value="MFD2547721.1"/>
    <property type="molecule type" value="Genomic_DNA"/>
</dbReference>
<evidence type="ECO:0000313" key="2">
    <source>
        <dbReference type="Proteomes" id="UP001597545"/>
    </source>
</evidence>
<name>A0ABW5KFD9_9SPHI</name>
<comment type="caution">
    <text evidence="1">The sequence shown here is derived from an EMBL/GenBank/DDBJ whole genome shotgun (WGS) entry which is preliminary data.</text>
</comment>
<sequence>MQFKTISIVEPELIALLNETAELGATKALVSIGAASRYITKQQAYKIVGSRRTVDRWIVAGALKVCHSKIDITELNAIAASANLATYVHTRKKNNEKADK</sequence>
<keyword evidence="2" id="KW-1185">Reference proteome</keyword>
<protein>
    <recommendedName>
        <fullName evidence="3">DNA-binding protein</fullName>
    </recommendedName>
</protein>
<proteinExistence type="predicted"/>
<dbReference type="RefSeq" id="WP_380902747.1">
    <property type="nucleotide sequence ID" value="NZ_JBHUEG010000007.1"/>
</dbReference>
<organism evidence="1 2">
    <name type="scientific">Sphingobacterium suaedae</name>
    <dbReference type="NCBI Taxonomy" id="1686402"/>
    <lineage>
        <taxon>Bacteria</taxon>
        <taxon>Pseudomonadati</taxon>
        <taxon>Bacteroidota</taxon>
        <taxon>Sphingobacteriia</taxon>
        <taxon>Sphingobacteriales</taxon>
        <taxon>Sphingobacteriaceae</taxon>
        <taxon>Sphingobacterium</taxon>
    </lineage>
</organism>
<accession>A0ABW5KFD9</accession>
<gene>
    <name evidence="1" type="ORF">ACFSR5_08700</name>
</gene>
<evidence type="ECO:0008006" key="3">
    <source>
        <dbReference type="Google" id="ProtNLM"/>
    </source>
</evidence>
<reference evidence="2" key="1">
    <citation type="journal article" date="2019" name="Int. J. Syst. Evol. Microbiol.">
        <title>The Global Catalogue of Microorganisms (GCM) 10K type strain sequencing project: providing services to taxonomists for standard genome sequencing and annotation.</title>
        <authorList>
            <consortium name="The Broad Institute Genomics Platform"/>
            <consortium name="The Broad Institute Genome Sequencing Center for Infectious Disease"/>
            <person name="Wu L."/>
            <person name="Ma J."/>
        </authorList>
    </citation>
    <scope>NUCLEOTIDE SEQUENCE [LARGE SCALE GENOMIC DNA]</scope>
    <source>
        <strain evidence="2">KCTC 42662</strain>
    </source>
</reference>